<keyword evidence="4" id="KW-1185">Reference proteome</keyword>
<evidence type="ECO:0000256" key="2">
    <source>
        <dbReference type="SAM" id="SignalP"/>
    </source>
</evidence>
<reference evidence="3 4" key="1">
    <citation type="submission" date="2020-12" db="EMBL/GenBank/DDBJ databases">
        <title>Bacterial novel species Adhaeribacter sp. BT258 isolated from soil.</title>
        <authorList>
            <person name="Jung H.-Y."/>
        </authorList>
    </citation>
    <scope>NUCLEOTIDE SEQUENCE [LARGE SCALE GENOMIC DNA]</scope>
    <source>
        <strain evidence="3 4">BT258</strain>
    </source>
</reference>
<feature type="chain" id="PRO_5046345426" evidence="2">
    <location>
        <begin position="20"/>
        <end position="422"/>
    </location>
</feature>
<comment type="caution">
    <text evidence="3">The sequence shown here is derived from an EMBL/GenBank/DDBJ whole genome shotgun (WGS) entry which is preliminary data.</text>
</comment>
<proteinExistence type="predicted"/>
<sequence length="422" mass="49209">MKRLFCLFFLAFFSLAAQAQNDSIRNSVREQQVVDSIMRIIEIDSVVVLPQPKDIRGMLLLDKDIQNELGGAVDNLYNFKYALAEKQFKSLRRRYPKHPMPYFLMGLSQWWKIVPTNIRTKQYDGAFYAYMDTTITHAERMFDANEKNFEAAFFLAAAYGFKARLHAERSDWSKATFASKNSLEYLQKSRVGNDLSPEFLFGEGLYNYYAVWISNNYPLLKPVLLFFPDGDKKLGLQQLNMVAANGFYTGTEAKFFLMKIYANEENNPAAAMPISRYLAYTYPDNAYFQRFYARLAFLEGNFMESERVSLDILDKLNRRMPGYEEIGGRYASYFLAYIAQNKHKDLNRAKNYYEQCVNFSKQTNEEKSGYALYALLNLAKIAEQQQDLKLAKKHYERLKDIADKKSQPHKEAKAWLKKNRKV</sequence>
<dbReference type="EMBL" id="JAEHFX010000001">
    <property type="protein sequence ID" value="MBK0401730.1"/>
    <property type="molecule type" value="Genomic_DNA"/>
</dbReference>
<feature type="compositionally biased region" description="Basic and acidic residues" evidence="1">
    <location>
        <begin position="402"/>
        <end position="414"/>
    </location>
</feature>
<accession>A0ABS1BXD0</accession>
<dbReference type="SUPFAM" id="SSF48452">
    <property type="entry name" value="TPR-like"/>
    <property type="match status" value="1"/>
</dbReference>
<evidence type="ECO:0000313" key="4">
    <source>
        <dbReference type="Proteomes" id="UP000644147"/>
    </source>
</evidence>
<keyword evidence="2" id="KW-0732">Signal</keyword>
<dbReference type="RefSeq" id="WP_200504345.1">
    <property type="nucleotide sequence ID" value="NZ_JAEHFX010000001.1"/>
</dbReference>
<feature type="region of interest" description="Disordered" evidence="1">
    <location>
        <begin position="402"/>
        <end position="422"/>
    </location>
</feature>
<evidence type="ECO:0000313" key="3">
    <source>
        <dbReference type="EMBL" id="MBK0401730.1"/>
    </source>
</evidence>
<protein>
    <submittedName>
        <fullName evidence="3">Tol-pal system protein YbgF</fullName>
    </submittedName>
</protein>
<organism evidence="3 4">
    <name type="scientific">Adhaeribacter terrigena</name>
    <dbReference type="NCBI Taxonomy" id="2793070"/>
    <lineage>
        <taxon>Bacteria</taxon>
        <taxon>Pseudomonadati</taxon>
        <taxon>Bacteroidota</taxon>
        <taxon>Cytophagia</taxon>
        <taxon>Cytophagales</taxon>
        <taxon>Hymenobacteraceae</taxon>
        <taxon>Adhaeribacter</taxon>
    </lineage>
</organism>
<name>A0ABS1BXD0_9BACT</name>
<evidence type="ECO:0000256" key="1">
    <source>
        <dbReference type="SAM" id="MobiDB-lite"/>
    </source>
</evidence>
<gene>
    <name evidence="3" type="ORF">I5M27_01960</name>
</gene>
<dbReference type="InterPro" id="IPR011990">
    <property type="entry name" value="TPR-like_helical_dom_sf"/>
</dbReference>
<feature type="signal peptide" evidence="2">
    <location>
        <begin position="1"/>
        <end position="19"/>
    </location>
</feature>
<dbReference type="Gene3D" id="1.25.40.10">
    <property type="entry name" value="Tetratricopeptide repeat domain"/>
    <property type="match status" value="1"/>
</dbReference>
<dbReference type="Proteomes" id="UP000644147">
    <property type="component" value="Unassembled WGS sequence"/>
</dbReference>